<reference evidence="8 9" key="2">
    <citation type="journal article" date="2010" name="Stand. Genomic Sci.">
        <title>Complete genome sequence of Desulfohalobium retbaense type strain (HR(100)).</title>
        <authorList>
            <person name="Spring S."/>
            <person name="Nolan M."/>
            <person name="Lapidus A."/>
            <person name="Glavina Del Rio T."/>
            <person name="Copeland A."/>
            <person name="Tice H."/>
            <person name="Cheng J.F."/>
            <person name="Lucas S."/>
            <person name="Land M."/>
            <person name="Chen F."/>
            <person name="Bruce D."/>
            <person name="Goodwin L."/>
            <person name="Pitluck S."/>
            <person name="Ivanova N."/>
            <person name="Mavromatis K."/>
            <person name="Mikhailova N."/>
            <person name="Pati A."/>
            <person name="Chen A."/>
            <person name="Palaniappan K."/>
            <person name="Hauser L."/>
            <person name="Chang Y.J."/>
            <person name="Jeffries C.D."/>
            <person name="Munk C."/>
            <person name="Kiss H."/>
            <person name="Chain P."/>
            <person name="Han C."/>
            <person name="Brettin T."/>
            <person name="Detter J.C."/>
            <person name="Schuler E."/>
            <person name="Goker M."/>
            <person name="Rohde M."/>
            <person name="Bristow J."/>
            <person name="Eisen J.A."/>
            <person name="Markowitz V."/>
            <person name="Hugenholtz P."/>
            <person name="Kyrpides N.C."/>
            <person name="Klenk H.P."/>
        </authorList>
    </citation>
    <scope>NUCLEOTIDE SEQUENCE [LARGE SCALE GENOMIC DNA]</scope>
    <source>
        <strain evidence="9">ATCC 49802 / DSM 20745 / S 6022</strain>
    </source>
</reference>
<evidence type="ECO:0000256" key="5">
    <source>
        <dbReference type="ARBA" id="ARBA00023136"/>
    </source>
</evidence>
<name>D1C8A0_SPHTD</name>
<dbReference type="RefSeq" id="WP_012873081.1">
    <property type="nucleotide sequence ID" value="NC_013524.1"/>
</dbReference>
<dbReference type="GO" id="GO:0016020">
    <property type="term" value="C:membrane"/>
    <property type="evidence" value="ECO:0007669"/>
    <property type="project" value="UniProtKB-SubCell"/>
</dbReference>
<dbReference type="PANTHER" id="PTHR30238:SF4">
    <property type="entry name" value="SLL1022 PROTEIN"/>
    <property type="match status" value="1"/>
</dbReference>
<dbReference type="Proteomes" id="UP000002027">
    <property type="component" value="Chromosome 2"/>
</dbReference>
<proteinExistence type="inferred from homology"/>
<evidence type="ECO:0000256" key="2">
    <source>
        <dbReference type="ARBA" id="ARBA00007511"/>
    </source>
</evidence>
<evidence type="ECO:0000313" key="9">
    <source>
        <dbReference type="Proteomes" id="UP000002027"/>
    </source>
</evidence>
<dbReference type="eggNOG" id="COG0861">
    <property type="taxonomic scope" value="Bacteria"/>
</dbReference>
<dbReference type="FunCoup" id="D1C8A0">
    <property type="interactions" value="1"/>
</dbReference>
<feature type="transmembrane region" description="Helical" evidence="7">
    <location>
        <begin position="192"/>
        <end position="215"/>
    </location>
</feature>
<dbReference type="STRING" id="479434.Sthe_2629"/>
<sequence>MSWQLLASILSIVVIDLVLSGDNALVIGMAAHRLPPRQRRWAIILGGAGAIGLRVLFTALAVFLLVVPFLQAAGGLLLTWIAYKLLRDETHAAPQIEAQETLIDSIRTIIMADAVMSLDNILAVGGAAHGSIALLLFGLALSMPILLFGSSVIARLMNRLPWLILVGVGVLTVTAARMIVDDRIVAAHVPSSLHGPLLVGLAIGLSALVLIPAAVRWRRARQTRDAAGGEEQPVGAGHGHTARPGGN</sequence>
<comment type="similarity">
    <text evidence="2">Belongs to the TerC family.</text>
</comment>
<dbReference type="KEGG" id="sti:Sthe_2629"/>
<evidence type="ECO:0000256" key="1">
    <source>
        <dbReference type="ARBA" id="ARBA00004141"/>
    </source>
</evidence>
<organism evidence="8 9">
    <name type="scientific">Sphaerobacter thermophilus (strain ATCC 49802 / DSM 20745 / KCCM 41009 / NCIMB 13125 / S 6022)</name>
    <dbReference type="NCBI Taxonomy" id="479434"/>
    <lineage>
        <taxon>Bacteria</taxon>
        <taxon>Pseudomonadati</taxon>
        <taxon>Thermomicrobiota</taxon>
        <taxon>Thermomicrobia</taxon>
        <taxon>Sphaerobacterales</taxon>
        <taxon>Sphaerobacterineae</taxon>
        <taxon>Sphaerobacteraceae</taxon>
        <taxon>Sphaerobacter</taxon>
    </lineage>
</organism>
<evidence type="ECO:0000256" key="6">
    <source>
        <dbReference type="SAM" id="MobiDB-lite"/>
    </source>
</evidence>
<dbReference type="InterPro" id="IPR005496">
    <property type="entry name" value="Integral_membrane_TerC"/>
</dbReference>
<dbReference type="NCBIfam" id="TIGR03717">
    <property type="entry name" value="R_switched_YjbE"/>
    <property type="match status" value="1"/>
</dbReference>
<evidence type="ECO:0000256" key="4">
    <source>
        <dbReference type="ARBA" id="ARBA00022989"/>
    </source>
</evidence>
<reference evidence="9" key="1">
    <citation type="submission" date="2009-11" db="EMBL/GenBank/DDBJ databases">
        <title>The complete chromosome 2 of Sphaerobacter thermophilus DSM 20745.</title>
        <authorList>
            <person name="Lucas S."/>
            <person name="Copeland A."/>
            <person name="Lapidus A."/>
            <person name="Glavina del Rio T."/>
            <person name="Dalin E."/>
            <person name="Tice H."/>
            <person name="Bruce D."/>
            <person name="Goodwin L."/>
            <person name="Pitluck S."/>
            <person name="Kyrpides N."/>
            <person name="Mavromatis K."/>
            <person name="Ivanova N."/>
            <person name="Mikhailova N."/>
            <person name="LaButti K.M."/>
            <person name="Clum A."/>
            <person name="Sun H.I."/>
            <person name="Brettin T."/>
            <person name="Detter J.C."/>
            <person name="Han C."/>
            <person name="Larimer F."/>
            <person name="Land M."/>
            <person name="Hauser L."/>
            <person name="Markowitz V."/>
            <person name="Cheng J.F."/>
            <person name="Hugenholtz P."/>
            <person name="Woyke T."/>
            <person name="Wu D."/>
            <person name="Steenblock K."/>
            <person name="Schneider S."/>
            <person name="Pukall R."/>
            <person name="Goeker M."/>
            <person name="Klenk H.P."/>
            <person name="Eisen J.A."/>
        </authorList>
    </citation>
    <scope>NUCLEOTIDE SEQUENCE [LARGE SCALE GENOMIC DNA]</scope>
    <source>
        <strain evidence="9">ATCC 49802 / DSM 20745 / S 6022</strain>
    </source>
</reference>
<feature type="transmembrane region" description="Helical" evidence="7">
    <location>
        <begin position="121"/>
        <end position="148"/>
    </location>
</feature>
<evidence type="ECO:0000256" key="7">
    <source>
        <dbReference type="SAM" id="Phobius"/>
    </source>
</evidence>
<dbReference type="InterPro" id="IPR022301">
    <property type="entry name" value="Integral_membrane_YjbE"/>
</dbReference>
<feature type="transmembrane region" description="Helical" evidence="7">
    <location>
        <begin position="6"/>
        <end position="31"/>
    </location>
</feature>
<evidence type="ECO:0000256" key="3">
    <source>
        <dbReference type="ARBA" id="ARBA00022692"/>
    </source>
</evidence>
<evidence type="ECO:0000313" key="8">
    <source>
        <dbReference type="EMBL" id="ACZ40043.1"/>
    </source>
</evidence>
<keyword evidence="3 7" id="KW-0812">Transmembrane</keyword>
<gene>
    <name evidence="8" type="ordered locus">Sthe_2629</name>
</gene>
<dbReference type="InParanoid" id="D1C8A0"/>
<keyword evidence="9" id="KW-1185">Reference proteome</keyword>
<accession>D1C8A0</accession>
<dbReference type="HOGENOM" id="CLU_070543_0_1_0"/>
<feature type="transmembrane region" description="Helical" evidence="7">
    <location>
        <begin position="160"/>
        <end position="180"/>
    </location>
</feature>
<keyword evidence="4 7" id="KW-1133">Transmembrane helix</keyword>
<dbReference type="AlphaFoldDB" id="D1C8A0"/>
<feature type="region of interest" description="Disordered" evidence="6">
    <location>
        <begin position="222"/>
        <end position="247"/>
    </location>
</feature>
<dbReference type="OrthoDB" id="5295733at2"/>
<feature type="transmembrane region" description="Helical" evidence="7">
    <location>
        <begin position="43"/>
        <end position="70"/>
    </location>
</feature>
<dbReference type="Pfam" id="PF03741">
    <property type="entry name" value="TerC"/>
    <property type="match status" value="1"/>
</dbReference>
<keyword evidence="5 7" id="KW-0472">Membrane</keyword>
<comment type="subcellular location">
    <subcellularLocation>
        <location evidence="1">Membrane</location>
        <topology evidence="1">Multi-pass membrane protein</topology>
    </subcellularLocation>
</comment>
<protein>
    <submittedName>
        <fullName evidence="8">Integral membrane protein TerC</fullName>
    </submittedName>
</protein>
<dbReference type="EMBL" id="CP001824">
    <property type="protein sequence ID" value="ACZ40043.1"/>
    <property type="molecule type" value="Genomic_DNA"/>
</dbReference>
<dbReference type="PANTHER" id="PTHR30238">
    <property type="entry name" value="MEMBRANE BOUND PREDICTED REDOX MODULATOR"/>
    <property type="match status" value="1"/>
</dbReference>